<name>A0A4Z1EL12_9HELO</name>
<dbReference type="OrthoDB" id="3560498at2759"/>
<feature type="region of interest" description="Disordered" evidence="1">
    <location>
        <begin position="304"/>
        <end position="369"/>
    </location>
</feature>
<feature type="compositionally biased region" description="Polar residues" evidence="1">
    <location>
        <begin position="304"/>
        <end position="315"/>
    </location>
</feature>
<evidence type="ECO:0000313" key="3">
    <source>
        <dbReference type="Proteomes" id="UP000297777"/>
    </source>
</evidence>
<evidence type="ECO:0000256" key="1">
    <source>
        <dbReference type="SAM" id="MobiDB-lite"/>
    </source>
</evidence>
<keyword evidence="3" id="KW-1185">Reference proteome</keyword>
<evidence type="ECO:0000313" key="2">
    <source>
        <dbReference type="EMBL" id="TGO09627.1"/>
    </source>
</evidence>
<reference evidence="2 3" key="1">
    <citation type="submission" date="2017-12" db="EMBL/GenBank/DDBJ databases">
        <title>Comparative genomics of Botrytis spp.</title>
        <authorList>
            <person name="Valero-Jimenez C.A."/>
            <person name="Tapia P."/>
            <person name="Veloso J."/>
            <person name="Silva-Moreno E."/>
            <person name="Staats M."/>
            <person name="Valdes J.H."/>
            <person name="Van Kan J.A.L."/>
        </authorList>
    </citation>
    <scope>NUCLEOTIDE SEQUENCE [LARGE SCALE GENOMIC DNA]</scope>
    <source>
        <strain evidence="2 3">Bt9001</strain>
    </source>
</reference>
<dbReference type="AlphaFoldDB" id="A0A4Z1EL12"/>
<proteinExistence type="predicted"/>
<dbReference type="Proteomes" id="UP000297777">
    <property type="component" value="Unassembled WGS sequence"/>
</dbReference>
<gene>
    <name evidence="2" type="ORF">BTUL_0159g00120</name>
</gene>
<protein>
    <submittedName>
        <fullName evidence="2">Uncharacterized protein</fullName>
    </submittedName>
</protein>
<dbReference type="EMBL" id="PQXH01000159">
    <property type="protein sequence ID" value="TGO09627.1"/>
    <property type="molecule type" value="Genomic_DNA"/>
</dbReference>
<sequence>MIEAFTAWLPEIRTAKIKNRHATLELLPDFISQHETGLDGGMRSLNSCRYGGDVEDINSERIDEDFVRGPDDLRTHIGSKLDYTGLHWISIYHLYCIQYGYAFRSECYSREYLYKDTGSLQMLLHRTSSAVHSRLDGCISKVPAKPTSSPWIRSFKECSIQQCSWCKPLQEFLVDLIEQNVTIWMSNTGNDKGHSQHLIDHLCYNEIRDSTKYSEDKSVELSLWKLSAQPNAVYRKYNKAFHGVQFEIRALGRDSLRLLLGEQFESVLEFNPIESEVPSVAQGSASSGHSLRLRGQTDTLAFSSWSNGRAATPSTEQDDVSGIPAALDKTPSERKHTNNKRASESEIPNFRDDPIVTESSRKRTRKSQN</sequence>
<accession>A0A4Z1EL12</accession>
<organism evidence="2 3">
    <name type="scientific">Botrytis tulipae</name>
    <dbReference type="NCBI Taxonomy" id="87230"/>
    <lineage>
        <taxon>Eukaryota</taxon>
        <taxon>Fungi</taxon>
        <taxon>Dikarya</taxon>
        <taxon>Ascomycota</taxon>
        <taxon>Pezizomycotina</taxon>
        <taxon>Leotiomycetes</taxon>
        <taxon>Helotiales</taxon>
        <taxon>Sclerotiniaceae</taxon>
        <taxon>Botrytis</taxon>
    </lineage>
</organism>
<comment type="caution">
    <text evidence="2">The sequence shown here is derived from an EMBL/GenBank/DDBJ whole genome shotgun (WGS) entry which is preliminary data.</text>
</comment>
<feature type="compositionally biased region" description="Basic and acidic residues" evidence="1">
    <location>
        <begin position="330"/>
        <end position="354"/>
    </location>
</feature>